<dbReference type="Gene3D" id="3.30.1120.10">
    <property type="match status" value="1"/>
</dbReference>
<dbReference type="InterPro" id="IPR000917">
    <property type="entry name" value="Sulfatase_N"/>
</dbReference>
<keyword evidence="2" id="KW-0479">Metal-binding</keyword>
<protein>
    <recommendedName>
        <fullName evidence="6">Sulfatase N-terminal domain-containing protein</fullName>
    </recommendedName>
</protein>
<evidence type="ECO:0000256" key="1">
    <source>
        <dbReference type="ARBA" id="ARBA00008779"/>
    </source>
</evidence>
<dbReference type="InterPro" id="IPR050738">
    <property type="entry name" value="Sulfatase"/>
</dbReference>
<dbReference type="InterPro" id="IPR024607">
    <property type="entry name" value="Sulfatase_CS"/>
</dbReference>
<evidence type="ECO:0000313" key="8">
    <source>
        <dbReference type="Proteomes" id="UP000225740"/>
    </source>
</evidence>
<dbReference type="PANTHER" id="PTHR42693">
    <property type="entry name" value="ARYLSULFATASE FAMILY MEMBER"/>
    <property type="match status" value="1"/>
</dbReference>
<dbReference type="PANTHER" id="PTHR42693:SF53">
    <property type="entry name" value="ENDO-4-O-SULFATASE"/>
    <property type="match status" value="1"/>
</dbReference>
<evidence type="ECO:0000256" key="5">
    <source>
        <dbReference type="SAM" id="MobiDB-lite"/>
    </source>
</evidence>
<comment type="similarity">
    <text evidence="1">Belongs to the sulfatase family.</text>
</comment>
<keyword evidence="4" id="KW-0106">Calcium</keyword>
<dbReference type="CDD" id="cd16030">
    <property type="entry name" value="iduronate-2-sulfatase"/>
    <property type="match status" value="1"/>
</dbReference>
<evidence type="ECO:0000256" key="3">
    <source>
        <dbReference type="ARBA" id="ARBA00022801"/>
    </source>
</evidence>
<feature type="region of interest" description="Disordered" evidence="5">
    <location>
        <begin position="988"/>
        <end position="1010"/>
    </location>
</feature>
<dbReference type="GO" id="GO:0046872">
    <property type="term" value="F:metal ion binding"/>
    <property type="evidence" value="ECO:0007669"/>
    <property type="project" value="UniProtKB-KW"/>
</dbReference>
<comment type="caution">
    <text evidence="7">The sequence shown here is derived from an EMBL/GenBank/DDBJ whole genome shotgun (WGS) entry which is preliminary data.</text>
</comment>
<dbReference type="GO" id="GO:0004423">
    <property type="term" value="F:iduronate-2-sulfatase activity"/>
    <property type="evidence" value="ECO:0007669"/>
    <property type="project" value="InterPro"/>
</dbReference>
<feature type="region of interest" description="Disordered" evidence="5">
    <location>
        <begin position="6"/>
        <end position="28"/>
    </location>
</feature>
<evidence type="ECO:0000313" key="7">
    <source>
        <dbReference type="EMBL" id="PHQ34903.1"/>
    </source>
</evidence>
<evidence type="ECO:0000256" key="4">
    <source>
        <dbReference type="ARBA" id="ARBA00022837"/>
    </source>
</evidence>
<dbReference type="InterPro" id="IPR035874">
    <property type="entry name" value="IDS"/>
</dbReference>
<dbReference type="PROSITE" id="PS00523">
    <property type="entry name" value="SULFATASE_1"/>
    <property type="match status" value="1"/>
</dbReference>
<proteinExistence type="inferred from homology"/>
<dbReference type="Pfam" id="PF00884">
    <property type="entry name" value="Sulfatase"/>
    <property type="match status" value="2"/>
</dbReference>
<keyword evidence="8" id="KW-1185">Reference proteome</keyword>
<gene>
    <name evidence="7" type="ORF">CEE69_13655</name>
</gene>
<dbReference type="AlphaFoldDB" id="A0A2G1W792"/>
<dbReference type="Gene3D" id="3.40.720.10">
    <property type="entry name" value="Alkaline Phosphatase, subunit A"/>
    <property type="match status" value="2"/>
</dbReference>
<dbReference type="InterPro" id="IPR017850">
    <property type="entry name" value="Alkaline_phosphatase_core_sf"/>
</dbReference>
<feature type="compositionally biased region" description="Basic and acidic residues" evidence="5">
    <location>
        <begin position="994"/>
        <end position="1010"/>
    </location>
</feature>
<dbReference type="GO" id="GO:0004065">
    <property type="term" value="F:arylsulfatase activity"/>
    <property type="evidence" value="ECO:0007669"/>
    <property type="project" value="TreeGrafter"/>
</dbReference>
<evidence type="ECO:0000256" key="2">
    <source>
        <dbReference type="ARBA" id="ARBA00022723"/>
    </source>
</evidence>
<organism evidence="7 8">
    <name type="scientific">Rhodopirellula bahusiensis</name>
    <dbReference type="NCBI Taxonomy" id="2014065"/>
    <lineage>
        <taxon>Bacteria</taxon>
        <taxon>Pseudomonadati</taxon>
        <taxon>Planctomycetota</taxon>
        <taxon>Planctomycetia</taxon>
        <taxon>Pirellulales</taxon>
        <taxon>Pirellulaceae</taxon>
        <taxon>Rhodopirellula</taxon>
    </lineage>
</organism>
<reference evidence="7 8" key="1">
    <citation type="submission" date="2017-06" db="EMBL/GenBank/DDBJ databases">
        <title>Description of Rhodopirellula bahusiensis sp. nov.</title>
        <authorList>
            <person name="Kizina J."/>
            <person name="Harder J."/>
        </authorList>
    </citation>
    <scope>NUCLEOTIDE SEQUENCE [LARGE SCALE GENOMIC DNA]</scope>
    <source>
        <strain evidence="7 8">SWK21</strain>
    </source>
</reference>
<feature type="domain" description="Sulfatase N-terminal" evidence="6">
    <location>
        <begin position="417"/>
        <end position="722"/>
    </location>
</feature>
<dbReference type="SUPFAM" id="SSF53649">
    <property type="entry name" value="Alkaline phosphatase-like"/>
    <property type="match status" value="2"/>
</dbReference>
<feature type="compositionally biased region" description="Basic and acidic residues" evidence="5">
    <location>
        <begin position="14"/>
        <end position="26"/>
    </location>
</feature>
<accession>A0A2G1W792</accession>
<feature type="domain" description="Sulfatase N-terminal" evidence="6">
    <location>
        <begin position="70"/>
        <end position="389"/>
    </location>
</feature>
<keyword evidence="3" id="KW-0378">Hydrolase</keyword>
<dbReference type="EMBL" id="NIZW01000009">
    <property type="protein sequence ID" value="PHQ34903.1"/>
    <property type="molecule type" value="Genomic_DNA"/>
</dbReference>
<evidence type="ECO:0000259" key="6">
    <source>
        <dbReference type="Pfam" id="PF00884"/>
    </source>
</evidence>
<name>A0A2G1W792_9BACT</name>
<dbReference type="Proteomes" id="UP000225740">
    <property type="component" value="Unassembled WGS sequence"/>
</dbReference>
<sequence length="1010" mass="112743">MKFRIARTTRRSGSRQDLRSSCDSRRQGFRPSRMPKLLTRSATCLSAIVLFVALASSYGHAYAVDSIDRPNVLFIAVDDINDWVGCLGGHSQAKTPNIDRLARKGVLFEQAHCAAPLCSPSRTAIMMGLRPSTTGIYGNLNWFRDMPQYKDWVSLPQYFRRHGYVAWGGGKLYHQAHGKFSDAAAWGHVYSTSTGTLPPPKHERYKHGLRPKFESNPILARLIDWGPTDHAIEANPDWKTAEGAAQFLQRDHDKPFFLGCGIYLPHLPWYAPKKFFDIHPIEDIKLPPYEPDDFDDIPAIGRRMGERHIRHIRESGKWKEAVQGCLAADSFADACVGHVLDALENSRYRDNTIVVLWGDHGYDVGEKKIAKSALWEQTTRTPLIIYAPVAKVVETFGDQRATGPKVLTTSATPKQRPNVVTLYADDLGYRDIGCYGGPVKTPVLDKLAAGGVRFTDFHSGAPTCSPSRATFLTGRQHCRTGVYSVLDERFHRMHLLESETTIAEVLQENGYATAHFGKWHLGMPVQNRKNPTPTDHGFDYWFGVVNGPGPSHKDPTNFVRNGKRVGTIKGYSCQIVVDEALTWLDQKRDADEPFFLNLWFNEPHDPIAAPDEIVSQYGGLNEREAIYSGTIDNTDRAIGRLVAKLEKLGELNNTIIIYSSDNGSYLQKRNGELRGKKGALFEGGHRVPGIFYWKDGIAGGRVEKEPAGVVDLLPTLCGLIGIDKPGGVHLDGSDLAPLLTGSDSFNRHQPLFWMAEANMVMRVGDHTLFATSTAKSPIDFKSADRLMQEVKEVLGDDLEKELGGMDLRSRMFNGNFANPEANRLRAQHRKLYYFQESWIPELKKSGLGRVELYDLSKDLGQQENIAEKHPELAARLKEQAAAIHRSVMADAPEWPAPEELAAAKKSQENTRDWPAAGTSDTAKLLARIDKNPLPQGYDGNNHQSYVDRVMAGLKPEQRSQVGQLWKEKRRLDPDMPNPGASFVKILTHVAGSKGDSEKPPIRSGTRQEFR</sequence>